<evidence type="ECO:0000313" key="2">
    <source>
        <dbReference type="EMBL" id="EEQ35256.1"/>
    </source>
</evidence>
<evidence type="ECO:0000256" key="1">
    <source>
        <dbReference type="SAM" id="SignalP"/>
    </source>
</evidence>
<dbReference type="RefSeq" id="XP_002842992.1">
    <property type="nucleotide sequence ID" value="XM_002842946.1"/>
</dbReference>
<accession>C5FZF3</accession>
<evidence type="ECO:0000313" key="3">
    <source>
        <dbReference type="Proteomes" id="UP000002035"/>
    </source>
</evidence>
<proteinExistence type="predicted"/>
<dbReference type="AlphaFoldDB" id="C5FZF3"/>
<keyword evidence="3" id="KW-1185">Reference proteome</keyword>
<dbReference type="GeneID" id="9227702"/>
<protein>
    <submittedName>
        <fullName evidence="2">HHE domain-containing protein</fullName>
    </submittedName>
</protein>
<feature type="chain" id="PRO_5002951909" evidence="1">
    <location>
        <begin position="23"/>
        <end position="140"/>
    </location>
</feature>
<gene>
    <name evidence="2" type="ORF">MCYG_08075</name>
</gene>
<dbReference type="VEuPathDB" id="FungiDB:MCYG_08075"/>
<dbReference type="EMBL" id="DS995708">
    <property type="protein sequence ID" value="EEQ35256.1"/>
    <property type="molecule type" value="Genomic_DNA"/>
</dbReference>
<dbReference type="STRING" id="554155.C5FZF3"/>
<dbReference type="HOGENOM" id="CLU_1834706_0_0_1"/>
<keyword evidence="1" id="KW-0732">Signal</keyword>
<feature type="signal peptide" evidence="1">
    <location>
        <begin position="1"/>
        <end position="22"/>
    </location>
</feature>
<sequence>MSRSPLFVFTSCLIGEWSMTHAASFSTASKIQNKISEAVKTDRELEHYYQVIVNSTDPAKTKYQNAFLTDKDRKEHQILKVFHDTDADPMGLSDHIREEESVDLVKIEHLLDLTESDRMAARRRCSSRHDPIPVHQQTAL</sequence>
<organism evidence="2 3">
    <name type="scientific">Arthroderma otae (strain ATCC MYA-4605 / CBS 113480)</name>
    <name type="common">Microsporum canis</name>
    <dbReference type="NCBI Taxonomy" id="554155"/>
    <lineage>
        <taxon>Eukaryota</taxon>
        <taxon>Fungi</taxon>
        <taxon>Dikarya</taxon>
        <taxon>Ascomycota</taxon>
        <taxon>Pezizomycotina</taxon>
        <taxon>Eurotiomycetes</taxon>
        <taxon>Eurotiomycetidae</taxon>
        <taxon>Onygenales</taxon>
        <taxon>Arthrodermataceae</taxon>
        <taxon>Microsporum</taxon>
    </lineage>
</organism>
<dbReference type="Proteomes" id="UP000002035">
    <property type="component" value="Unassembled WGS sequence"/>
</dbReference>
<reference evidence="3" key="1">
    <citation type="journal article" date="2012" name="MBio">
        <title>Comparative genome analysis of Trichophyton rubrum and related dermatophytes reveals candidate genes involved in infection.</title>
        <authorList>
            <person name="Martinez D.A."/>
            <person name="Oliver B.G."/>
            <person name="Graeser Y."/>
            <person name="Goldberg J.M."/>
            <person name="Li W."/>
            <person name="Martinez-Rossi N.M."/>
            <person name="Monod M."/>
            <person name="Shelest E."/>
            <person name="Barton R.C."/>
            <person name="Birch E."/>
            <person name="Brakhage A.A."/>
            <person name="Chen Z."/>
            <person name="Gurr S.J."/>
            <person name="Heiman D."/>
            <person name="Heitman J."/>
            <person name="Kosti I."/>
            <person name="Rossi A."/>
            <person name="Saif S."/>
            <person name="Samalova M."/>
            <person name="Saunders C.W."/>
            <person name="Shea T."/>
            <person name="Summerbell R.C."/>
            <person name="Xu J."/>
            <person name="Young S."/>
            <person name="Zeng Q."/>
            <person name="Birren B.W."/>
            <person name="Cuomo C.A."/>
            <person name="White T.C."/>
        </authorList>
    </citation>
    <scope>NUCLEOTIDE SEQUENCE [LARGE SCALE GENOMIC DNA]</scope>
    <source>
        <strain evidence="3">ATCC MYA-4605 / CBS 113480</strain>
    </source>
</reference>
<name>C5FZF3_ARTOC</name>